<evidence type="ECO:0000313" key="4">
    <source>
        <dbReference type="Proteomes" id="UP001501752"/>
    </source>
</evidence>
<dbReference type="EMBL" id="BAABIS010000001">
    <property type="protein sequence ID" value="GAA4837611.1"/>
    <property type="molecule type" value="Genomic_DNA"/>
</dbReference>
<dbReference type="Gene3D" id="3.30.565.10">
    <property type="entry name" value="Histidine kinase-like ATPase, C-terminal domain"/>
    <property type="match status" value="1"/>
</dbReference>
<gene>
    <name evidence="3" type="ORF">GCM10023235_10840</name>
</gene>
<evidence type="ECO:0000259" key="2">
    <source>
        <dbReference type="Pfam" id="PF13581"/>
    </source>
</evidence>
<dbReference type="PANTHER" id="PTHR35526:SF3">
    <property type="entry name" value="ANTI-SIGMA-F FACTOR RSBW"/>
    <property type="match status" value="1"/>
</dbReference>
<evidence type="ECO:0000256" key="1">
    <source>
        <dbReference type="ARBA" id="ARBA00022527"/>
    </source>
</evidence>
<dbReference type="InterPro" id="IPR050267">
    <property type="entry name" value="Anti-sigma-factor_SerPK"/>
</dbReference>
<dbReference type="PANTHER" id="PTHR35526">
    <property type="entry name" value="ANTI-SIGMA-F FACTOR RSBW-RELATED"/>
    <property type="match status" value="1"/>
</dbReference>
<dbReference type="InterPro" id="IPR003594">
    <property type="entry name" value="HATPase_dom"/>
</dbReference>
<feature type="domain" description="Histidine kinase/HSP90-like ATPase" evidence="2">
    <location>
        <begin position="71"/>
        <end position="180"/>
    </location>
</feature>
<dbReference type="CDD" id="cd16936">
    <property type="entry name" value="HATPase_RsbW-like"/>
    <property type="match status" value="1"/>
</dbReference>
<dbReference type="Pfam" id="PF13581">
    <property type="entry name" value="HATPase_c_2"/>
    <property type="match status" value="1"/>
</dbReference>
<sequence length="195" mass="21150">MRERTAPRPVILTAAPTADHRTHGRGRRSAGTDIPSGITRKAVGAMTHLATEYRPKHQDRRSPDVLDVAVPPDGRQIPRLRVITREFMRRSSTASDAHVEDVLLVVTELATNVLRHTGRPGRLVVLGRTDGTEIRVSDSSRHLPRPQPRSLRLTSGRGLVLVQNVSTLVAVTLDPGGGKTISVQVADPGRRATAA</sequence>
<protein>
    <recommendedName>
        <fullName evidence="2">Histidine kinase/HSP90-like ATPase domain-containing protein</fullName>
    </recommendedName>
</protein>
<keyword evidence="1" id="KW-0808">Transferase</keyword>
<organism evidence="3 4">
    <name type="scientific">Kitasatospora terrestris</name>
    <dbReference type="NCBI Taxonomy" id="258051"/>
    <lineage>
        <taxon>Bacteria</taxon>
        <taxon>Bacillati</taxon>
        <taxon>Actinomycetota</taxon>
        <taxon>Actinomycetes</taxon>
        <taxon>Kitasatosporales</taxon>
        <taxon>Streptomycetaceae</taxon>
        <taxon>Kitasatospora</taxon>
    </lineage>
</organism>
<evidence type="ECO:0000313" key="3">
    <source>
        <dbReference type="EMBL" id="GAA4837611.1"/>
    </source>
</evidence>
<keyword evidence="4" id="KW-1185">Reference proteome</keyword>
<keyword evidence="1" id="KW-0418">Kinase</keyword>
<comment type="caution">
    <text evidence="3">The sequence shown here is derived from an EMBL/GenBank/DDBJ whole genome shotgun (WGS) entry which is preliminary data.</text>
</comment>
<dbReference type="SUPFAM" id="SSF55874">
    <property type="entry name" value="ATPase domain of HSP90 chaperone/DNA topoisomerase II/histidine kinase"/>
    <property type="match status" value="1"/>
</dbReference>
<proteinExistence type="predicted"/>
<dbReference type="Proteomes" id="UP001501752">
    <property type="component" value="Unassembled WGS sequence"/>
</dbReference>
<dbReference type="InterPro" id="IPR036890">
    <property type="entry name" value="HATPase_C_sf"/>
</dbReference>
<reference evidence="4" key="1">
    <citation type="journal article" date="2019" name="Int. J. Syst. Evol. Microbiol.">
        <title>The Global Catalogue of Microorganisms (GCM) 10K type strain sequencing project: providing services to taxonomists for standard genome sequencing and annotation.</title>
        <authorList>
            <consortium name="The Broad Institute Genomics Platform"/>
            <consortium name="The Broad Institute Genome Sequencing Center for Infectious Disease"/>
            <person name="Wu L."/>
            <person name="Ma J."/>
        </authorList>
    </citation>
    <scope>NUCLEOTIDE SEQUENCE [LARGE SCALE GENOMIC DNA]</scope>
    <source>
        <strain evidence="4">JCM 13006</strain>
    </source>
</reference>
<keyword evidence="1" id="KW-0723">Serine/threonine-protein kinase</keyword>
<accession>A0ABP9DEQ0</accession>
<name>A0ABP9DEQ0_9ACTN</name>